<evidence type="ECO:0000256" key="1">
    <source>
        <dbReference type="ARBA" id="ARBA00022527"/>
    </source>
</evidence>
<reference evidence="3 4" key="1">
    <citation type="submission" date="2019-12" db="EMBL/GenBank/DDBJ databases">
        <title>Nocardia macrotermitis sp. nov. and Nocardia aurantia sp. nov., isolated from the gut of the fungus growing-termite Macrotermes natalensis.</title>
        <authorList>
            <person name="Christine B."/>
            <person name="Rene B."/>
        </authorList>
    </citation>
    <scope>NUCLEOTIDE SEQUENCE [LARGE SCALE GENOMIC DNA]</scope>
    <source>
        <strain evidence="3 4">DSM 102126</strain>
    </source>
</reference>
<dbReference type="CDD" id="cd16936">
    <property type="entry name" value="HATPase_RsbW-like"/>
    <property type="match status" value="1"/>
</dbReference>
<dbReference type="Gene3D" id="3.30.565.10">
    <property type="entry name" value="Histidine kinase-like ATPase, C-terminal domain"/>
    <property type="match status" value="1"/>
</dbReference>
<dbReference type="PANTHER" id="PTHR35526:SF3">
    <property type="entry name" value="ANTI-SIGMA-F FACTOR RSBW"/>
    <property type="match status" value="1"/>
</dbReference>
<evidence type="ECO:0000313" key="3">
    <source>
        <dbReference type="EMBL" id="MXQ66804.1"/>
    </source>
</evidence>
<dbReference type="AlphaFoldDB" id="A0A6I4WIJ1"/>
<keyword evidence="4" id="KW-1185">Reference proteome</keyword>
<dbReference type="OrthoDB" id="3479886at2"/>
<comment type="caution">
    <text evidence="3">The sequence shown here is derived from an EMBL/GenBank/DDBJ whole genome shotgun (WGS) entry which is preliminary data.</text>
</comment>
<keyword evidence="1" id="KW-0723">Serine/threonine-protein kinase</keyword>
<keyword evidence="3" id="KW-0067">ATP-binding</keyword>
<dbReference type="InterPro" id="IPR050267">
    <property type="entry name" value="Anti-sigma-factor_SerPK"/>
</dbReference>
<sequence>MEPVGDPFTCTGERAAGQAARRIVRERAAKVVGDAERLDDIELMTAEAVANAVLHGSGLITVDVRTDRRLLRVEVHDEGPGPRDDRGTLRLDHGRGLVVIDALAAEWGLEQSAHGTYLWFTVDVPRM</sequence>
<proteinExistence type="predicted"/>
<dbReference type="InterPro" id="IPR003594">
    <property type="entry name" value="HATPase_dom"/>
</dbReference>
<keyword evidence="1" id="KW-0418">Kinase</keyword>
<dbReference type="GO" id="GO:0004674">
    <property type="term" value="F:protein serine/threonine kinase activity"/>
    <property type="evidence" value="ECO:0007669"/>
    <property type="project" value="UniProtKB-KW"/>
</dbReference>
<organism evidence="3 4">
    <name type="scientific">Actinomadura rayongensis</name>
    <dbReference type="NCBI Taxonomy" id="1429076"/>
    <lineage>
        <taxon>Bacteria</taxon>
        <taxon>Bacillati</taxon>
        <taxon>Actinomycetota</taxon>
        <taxon>Actinomycetes</taxon>
        <taxon>Streptosporangiales</taxon>
        <taxon>Thermomonosporaceae</taxon>
        <taxon>Actinomadura</taxon>
    </lineage>
</organism>
<keyword evidence="3" id="KW-0547">Nucleotide-binding</keyword>
<evidence type="ECO:0000313" key="4">
    <source>
        <dbReference type="Proteomes" id="UP000431901"/>
    </source>
</evidence>
<gene>
    <name evidence="3" type="ORF">GQ466_22560</name>
</gene>
<accession>A0A6I4WIJ1</accession>
<dbReference type="Pfam" id="PF13581">
    <property type="entry name" value="HATPase_c_2"/>
    <property type="match status" value="1"/>
</dbReference>
<protein>
    <submittedName>
        <fullName evidence="3">ATP-binding protein</fullName>
    </submittedName>
</protein>
<dbReference type="PANTHER" id="PTHR35526">
    <property type="entry name" value="ANTI-SIGMA-F FACTOR RSBW-RELATED"/>
    <property type="match status" value="1"/>
</dbReference>
<keyword evidence="1" id="KW-0808">Transferase</keyword>
<evidence type="ECO:0000259" key="2">
    <source>
        <dbReference type="Pfam" id="PF13581"/>
    </source>
</evidence>
<name>A0A6I4WIJ1_9ACTN</name>
<dbReference type="Proteomes" id="UP000431901">
    <property type="component" value="Unassembled WGS sequence"/>
</dbReference>
<dbReference type="GO" id="GO:0005524">
    <property type="term" value="F:ATP binding"/>
    <property type="evidence" value="ECO:0007669"/>
    <property type="project" value="UniProtKB-KW"/>
</dbReference>
<dbReference type="SUPFAM" id="SSF55874">
    <property type="entry name" value="ATPase domain of HSP90 chaperone/DNA topoisomerase II/histidine kinase"/>
    <property type="match status" value="1"/>
</dbReference>
<feature type="domain" description="Histidine kinase/HSP90-like ATPase" evidence="2">
    <location>
        <begin position="18"/>
        <end position="121"/>
    </location>
</feature>
<dbReference type="InterPro" id="IPR036890">
    <property type="entry name" value="HATPase_C_sf"/>
</dbReference>
<dbReference type="EMBL" id="WUTW01000005">
    <property type="protein sequence ID" value="MXQ66804.1"/>
    <property type="molecule type" value="Genomic_DNA"/>
</dbReference>